<evidence type="ECO:0000313" key="3">
    <source>
        <dbReference type="Proteomes" id="UP000031532"/>
    </source>
</evidence>
<proteinExistence type="predicted"/>
<organism evidence="2 3">
    <name type="scientific">Scytonema millei VB511283</name>
    <dbReference type="NCBI Taxonomy" id="1245923"/>
    <lineage>
        <taxon>Bacteria</taxon>
        <taxon>Bacillati</taxon>
        <taxon>Cyanobacteriota</taxon>
        <taxon>Cyanophyceae</taxon>
        <taxon>Nostocales</taxon>
        <taxon>Scytonemataceae</taxon>
        <taxon>Scytonema</taxon>
    </lineage>
</organism>
<evidence type="ECO:0000313" key="2">
    <source>
        <dbReference type="EMBL" id="NHC37053.1"/>
    </source>
</evidence>
<dbReference type="RefSeq" id="WP_132867434.1">
    <property type="nucleotide sequence ID" value="NZ_JTJC03000006.1"/>
</dbReference>
<dbReference type="EMBL" id="JTJC03000006">
    <property type="protein sequence ID" value="NHC37053.1"/>
    <property type="molecule type" value="Genomic_DNA"/>
</dbReference>
<dbReference type="Proteomes" id="UP000031532">
    <property type="component" value="Unassembled WGS sequence"/>
</dbReference>
<gene>
    <name evidence="2" type="ORF">QH73_0020855</name>
</gene>
<comment type="caution">
    <text evidence="2">The sequence shown here is derived from an EMBL/GenBank/DDBJ whole genome shotgun (WGS) entry which is preliminary data.</text>
</comment>
<accession>A0A9X5E940</accession>
<dbReference type="AlphaFoldDB" id="A0A9X5E940"/>
<evidence type="ECO:0000256" key="1">
    <source>
        <dbReference type="SAM" id="MobiDB-lite"/>
    </source>
</evidence>
<keyword evidence="3" id="KW-1185">Reference proteome</keyword>
<protein>
    <submittedName>
        <fullName evidence="2">Uncharacterized protein</fullName>
    </submittedName>
</protein>
<sequence length="64" mass="6835">MGNRYGHVRLLAPLKVITQYSREQGVGSREQGAEGRQGGQGSNSGSTSHQPLATDLSKELHSTL</sequence>
<reference evidence="2 3" key="1">
    <citation type="journal article" date="2015" name="Genome Announc.">
        <title>Draft Genome Sequence of the Terrestrial Cyanobacterium Scytonema millei VB511283, Isolated from Eastern India.</title>
        <authorList>
            <person name="Sen D."/>
            <person name="Chandrababunaidu M.M."/>
            <person name="Singh D."/>
            <person name="Sanghi N."/>
            <person name="Ghorai A."/>
            <person name="Mishra G.P."/>
            <person name="Madduluri M."/>
            <person name="Adhikary S.P."/>
            <person name="Tripathy S."/>
        </authorList>
    </citation>
    <scope>NUCLEOTIDE SEQUENCE [LARGE SCALE GENOMIC DNA]</scope>
    <source>
        <strain evidence="2 3">VB511283</strain>
    </source>
</reference>
<name>A0A9X5E940_9CYAN</name>
<feature type="region of interest" description="Disordered" evidence="1">
    <location>
        <begin position="22"/>
        <end position="64"/>
    </location>
</feature>